<comment type="caution">
    <text evidence="3">The sequence shown here is derived from an EMBL/GenBank/DDBJ whole genome shotgun (WGS) entry which is preliminary data.</text>
</comment>
<dbReference type="Pfam" id="PF10756">
    <property type="entry name" value="bPH_6"/>
    <property type="match status" value="1"/>
</dbReference>
<keyword evidence="4" id="KW-1185">Reference proteome</keyword>
<name>A0ABR6ELI3_9ACTN</name>
<dbReference type="Proteomes" id="UP000766698">
    <property type="component" value="Unassembled WGS sequence"/>
</dbReference>
<feature type="transmembrane region" description="Helical" evidence="1">
    <location>
        <begin position="48"/>
        <end position="64"/>
    </location>
</feature>
<sequence length="149" mass="15804">MSSPRTPALPVTFRPTRTRIVLLSVGAAILAVLSVIGLALDLAAGERISFVAVGALCFGVLALLSRPRATADEDGLTVVNLTRQRRLSWAEIVRVNLRTGDPWVMLDLSDGTTLAVMGIQPGIGKHRALEDAAALRALAEQHGTGREES</sequence>
<evidence type="ECO:0000313" key="3">
    <source>
        <dbReference type="EMBL" id="MBB1246187.1"/>
    </source>
</evidence>
<keyword evidence="1" id="KW-0812">Transmembrane</keyword>
<keyword evidence="1" id="KW-0472">Membrane</keyword>
<reference evidence="4" key="1">
    <citation type="journal article" date="2020" name="Syst. Appl. Microbiol.">
        <title>Streptomyces alkaliterrae sp. nov., isolated from an alkaline soil, and emended descriptions of Streptomyces alkaliphilus, Streptomyces calidiresistens and Streptomyces durbertensis.</title>
        <authorList>
            <person name="Swiecimska M."/>
            <person name="Golinska P."/>
            <person name="Nouioui I."/>
            <person name="Wypij M."/>
            <person name="Rai M."/>
            <person name="Sangal V."/>
            <person name="Goodfellow M."/>
        </authorList>
    </citation>
    <scope>NUCLEOTIDE SEQUENCE [LARGE SCALE GENOMIC DNA]</scope>
    <source>
        <strain evidence="4">DSM 104538</strain>
    </source>
</reference>
<evidence type="ECO:0000313" key="4">
    <source>
        <dbReference type="Proteomes" id="UP000766698"/>
    </source>
</evidence>
<dbReference type="EMBL" id="WMLF01000427">
    <property type="protein sequence ID" value="MBB1246187.1"/>
    <property type="molecule type" value="Genomic_DNA"/>
</dbReference>
<dbReference type="InterPro" id="IPR019692">
    <property type="entry name" value="CFP-6_PH"/>
</dbReference>
<proteinExistence type="predicted"/>
<evidence type="ECO:0000259" key="2">
    <source>
        <dbReference type="Pfam" id="PF10756"/>
    </source>
</evidence>
<evidence type="ECO:0000256" key="1">
    <source>
        <dbReference type="SAM" id="Phobius"/>
    </source>
</evidence>
<protein>
    <submittedName>
        <fullName evidence="3">PH domain-containing protein</fullName>
    </submittedName>
</protein>
<feature type="domain" description="Low molecular weight protein antigen 6 PH" evidence="2">
    <location>
        <begin position="66"/>
        <end position="136"/>
    </location>
</feature>
<dbReference type="RefSeq" id="WP_182857461.1">
    <property type="nucleotide sequence ID" value="NZ_WMLF01000427.1"/>
</dbReference>
<feature type="transmembrane region" description="Helical" evidence="1">
    <location>
        <begin position="20"/>
        <end position="42"/>
    </location>
</feature>
<organism evidence="3 4">
    <name type="scientific">Streptomyces durbertensis</name>
    <dbReference type="NCBI Taxonomy" id="2448886"/>
    <lineage>
        <taxon>Bacteria</taxon>
        <taxon>Bacillati</taxon>
        <taxon>Actinomycetota</taxon>
        <taxon>Actinomycetes</taxon>
        <taxon>Kitasatosporales</taxon>
        <taxon>Streptomycetaceae</taxon>
        <taxon>Streptomyces</taxon>
    </lineage>
</organism>
<keyword evidence="1" id="KW-1133">Transmembrane helix</keyword>
<gene>
    <name evidence="3" type="ORF">GL263_21905</name>
</gene>
<accession>A0ABR6ELI3</accession>